<evidence type="ECO:0000313" key="3">
    <source>
        <dbReference type="Proteomes" id="UP000019586"/>
    </source>
</evidence>
<evidence type="ECO:0000313" key="2">
    <source>
        <dbReference type="EMBL" id="AHM77131.1"/>
    </source>
</evidence>
<evidence type="ECO:0000256" key="1">
    <source>
        <dbReference type="ARBA" id="ARBA00008007"/>
    </source>
</evidence>
<name>W8VD85_KLEPN</name>
<proteinExistence type="inferred from homology"/>
<comment type="similarity">
    <text evidence="1">Belongs to the ComF/GntX family.</text>
</comment>
<dbReference type="InterPro" id="IPR000836">
    <property type="entry name" value="PRTase_dom"/>
</dbReference>
<dbReference type="HOGENOM" id="CLU_054549_0_2_6"/>
<sequence length="245" mass="27831">MFATRCRSSVTVLFLLDRRPNMLTAHSLCWLCQMPLAVARWGICSRCSRALLACPPLCPQCGLPAAASRHPCGRCLQKPPPWHRLVAVNDYRPPLSGLVQQLKFHHRPELGAALARLLLQRLLQRDDLPPVDALVGVPLWHRRRWRRGYNQCDELCRPLARWRGCVWHREGLTRQRAGAVQHSLNARQRRQNLKNAFQLEFAVQGLHIALVDDVVTTGSTVAEISRLLLRNGAATVQVWCLCRTL</sequence>
<dbReference type="PANTHER" id="PTHR47505:SF1">
    <property type="entry name" value="DNA UTILIZATION PROTEIN YHGH"/>
    <property type="match status" value="1"/>
</dbReference>
<dbReference type="NCBIfam" id="NF008616">
    <property type="entry name" value="PRK11595.1"/>
    <property type="match status" value="1"/>
</dbReference>
<dbReference type="EMBL" id="CP006918">
    <property type="protein sequence ID" value="AHM77131.1"/>
    <property type="molecule type" value="Genomic_DNA"/>
</dbReference>
<keyword evidence="2" id="KW-0808">Transferase</keyword>
<dbReference type="Proteomes" id="UP000019586">
    <property type="component" value="Chromosome"/>
</dbReference>
<protein>
    <submittedName>
        <fullName evidence="2">Amidophosphoribosyltransferase family protein</fullName>
    </submittedName>
</protein>
<dbReference type="InterPro" id="IPR029057">
    <property type="entry name" value="PRTase-like"/>
</dbReference>
<dbReference type="AlphaFoldDB" id="W8VD85"/>
<dbReference type="InterPro" id="IPR051910">
    <property type="entry name" value="ComF/GntX_DNA_util-trans"/>
</dbReference>
<dbReference type="SUPFAM" id="SSF53271">
    <property type="entry name" value="PRTase-like"/>
    <property type="match status" value="1"/>
</dbReference>
<dbReference type="PANTHER" id="PTHR47505">
    <property type="entry name" value="DNA UTILIZATION PROTEIN YHGH"/>
    <property type="match status" value="1"/>
</dbReference>
<accession>W8VD85</accession>
<dbReference type="CDD" id="cd06223">
    <property type="entry name" value="PRTases_typeI"/>
    <property type="match status" value="1"/>
</dbReference>
<dbReference type="Gene3D" id="3.40.50.2020">
    <property type="match status" value="1"/>
</dbReference>
<organism evidence="2 3">
    <name type="scientific">Klebsiella pneumoniae 30684/NJST258_2</name>
    <dbReference type="NCBI Taxonomy" id="1420013"/>
    <lineage>
        <taxon>Bacteria</taxon>
        <taxon>Pseudomonadati</taxon>
        <taxon>Pseudomonadota</taxon>
        <taxon>Gammaproteobacteria</taxon>
        <taxon>Enterobacterales</taxon>
        <taxon>Enterobacteriaceae</taxon>
        <taxon>Klebsiella/Raoultella group</taxon>
        <taxon>Klebsiella</taxon>
        <taxon>Klebsiella pneumoniae complex</taxon>
    </lineage>
</organism>
<dbReference type="KEGG" id="kps:KPNJ2_00351"/>
<keyword evidence="2" id="KW-0328">Glycosyltransferase</keyword>
<reference evidence="2 3" key="1">
    <citation type="journal article" date="2014" name="Proc. Natl. Acad. Sci. U.S.A.">
        <title>Molecular dissection of the evolution of carbapenem-resistant multilocus sequence type 258 Klebsiella pneumoniae.</title>
        <authorList>
            <person name="Deleo F.R."/>
            <person name="Chen L."/>
            <person name="Porcella S.F."/>
            <person name="Martens C.A."/>
            <person name="Kobayashi S.D."/>
            <person name="Porter A.R."/>
            <person name="Chavda K.D."/>
            <person name="Jacobs M.R."/>
            <person name="Mathema B."/>
            <person name="Olsen R.J."/>
            <person name="Bonomo R.A."/>
            <person name="Musser J.M."/>
            <person name="Kreiswirth B.N."/>
        </authorList>
    </citation>
    <scope>NUCLEOTIDE SEQUENCE [LARGE SCALE GENOMIC DNA]</scope>
    <source>
        <strain evidence="2">30684/NJST258_2</strain>
    </source>
</reference>
<dbReference type="GO" id="GO:0016757">
    <property type="term" value="F:glycosyltransferase activity"/>
    <property type="evidence" value="ECO:0007669"/>
    <property type="project" value="UniProtKB-KW"/>
</dbReference>
<dbReference type="PATRIC" id="fig|1420013.3.peg.332"/>
<gene>
    <name evidence="2" type="ORF">KPNJ2_00351</name>
</gene>